<dbReference type="PANTHER" id="PTHR41368">
    <property type="entry name" value="PROTEIN YGHO"/>
    <property type="match status" value="1"/>
</dbReference>
<dbReference type="Gene3D" id="3.40.630.30">
    <property type="match status" value="1"/>
</dbReference>
<dbReference type="RefSeq" id="WP_173072247.1">
    <property type="nucleotide sequence ID" value="NZ_CP041345.1"/>
</dbReference>
<evidence type="ECO:0000313" key="1">
    <source>
        <dbReference type="EMBL" id="QKG78731.1"/>
    </source>
</evidence>
<keyword evidence="2" id="KW-1185">Reference proteome</keyword>
<dbReference type="KEGG" id="ttz:FHG85_00095"/>
<protein>
    <recommendedName>
        <fullName evidence="3">GNAT family N-acetyltransferase</fullName>
    </recommendedName>
</protein>
<evidence type="ECO:0000313" key="2">
    <source>
        <dbReference type="Proteomes" id="UP000500961"/>
    </source>
</evidence>
<sequence length="392" mass="46073">MANFHLKEVNSKQTRRDFLELPLTLYKDYPNWIRPLDVDIENVFNPKVNKHFRHGEAIRWVLYDENERPVGRIAAFYDRDIAKNSEQPTGGVGFFECIDNQDAANLMFKTAKQWLKGKGMEAMDGPINFGDRDRWWGLLVEGDYPPNYCMDYHLPYYRKLFENYGFKVYFHQYTYHRYVNSEDVDPIVWEKAERIARNPSYTITTISKKNLKKFAKDFRTIYNNAWGRYTGVKKITEAHAMALMKTMKPIIDPQLMYFAYYDGEPIGFFIMVPDLNQVVRHLNGKFDLLSKLYFLYLLKVKKVCTKAIGLIFGIVPRHQGKGVEGALVNEFAKRALAPGFRYKELELNWIGDFNPTMRRVAEQIGGRVRKTHITFRYMFDPTKDVVPPRKVS</sequence>
<dbReference type="PANTHER" id="PTHR41368:SF1">
    <property type="entry name" value="PROTEIN YGHO"/>
    <property type="match status" value="1"/>
</dbReference>
<proteinExistence type="predicted"/>
<reference evidence="1 2" key="1">
    <citation type="submission" date="2019-07" db="EMBL/GenBank/DDBJ databases">
        <title>Thalassofilum flectens gen. nov., sp. nov., a novel moderate thermophilic anaerobe from a shallow sea hot spring in Kunashir Island (Russia), representing a new family in the order Bacteroidales, and proposal of Thalassofilacea fam. nov.</title>
        <authorList>
            <person name="Kochetkova T.V."/>
            <person name="Podosokorskaya O.A."/>
            <person name="Novikov A."/>
            <person name="Elcheninov A.G."/>
            <person name="Toshchakov S.V."/>
            <person name="Kublanov I.V."/>
        </authorList>
    </citation>
    <scope>NUCLEOTIDE SEQUENCE [LARGE SCALE GENOMIC DNA]</scope>
    <source>
        <strain evidence="1 2">38-H</strain>
    </source>
</reference>
<gene>
    <name evidence="1" type="ORF">FHG85_00095</name>
</gene>
<organism evidence="1 2">
    <name type="scientific">Tenuifilum thalassicum</name>
    <dbReference type="NCBI Taxonomy" id="2590900"/>
    <lineage>
        <taxon>Bacteria</taxon>
        <taxon>Pseudomonadati</taxon>
        <taxon>Bacteroidota</taxon>
        <taxon>Bacteroidia</taxon>
        <taxon>Bacteroidales</taxon>
        <taxon>Tenuifilaceae</taxon>
        <taxon>Tenuifilum</taxon>
    </lineage>
</organism>
<dbReference type="InterPro" id="IPR039968">
    <property type="entry name" value="BcerS-like"/>
</dbReference>
<dbReference type="EMBL" id="CP041345">
    <property type="protein sequence ID" value="QKG78731.1"/>
    <property type="molecule type" value="Genomic_DNA"/>
</dbReference>
<name>A0A7D3XT93_9BACT</name>
<evidence type="ECO:0008006" key="3">
    <source>
        <dbReference type="Google" id="ProtNLM"/>
    </source>
</evidence>
<dbReference type="SUPFAM" id="SSF55729">
    <property type="entry name" value="Acyl-CoA N-acyltransferases (Nat)"/>
    <property type="match status" value="1"/>
</dbReference>
<dbReference type="AlphaFoldDB" id="A0A7D3XT93"/>
<dbReference type="InterPro" id="IPR016181">
    <property type="entry name" value="Acyl_CoA_acyltransferase"/>
</dbReference>
<accession>A0A7D3XT93</accession>
<dbReference type="Proteomes" id="UP000500961">
    <property type="component" value="Chromosome"/>
</dbReference>